<evidence type="ECO:0000256" key="4">
    <source>
        <dbReference type="ARBA" id="ARBA00009524"/>
    </source>
</evidence>
<evidence type="ECO:0000256" key="15">
    <source>
        <dbReference type="ARBA" id="ARBA00048238"/>
    </source>
</evidence>
<evidence type="ECO:0000256" key="3">
    <source>
        <dbReference type="ARBA" id="ARBA00006001"/>
    </source>
</evidence>
<dbReference type="InterPro" id="IPR036652">
    <property type="entry name" value="YjeF_N_dom_sf"/>
</dbReference>
<comment type="catalytic activity">
    <reaction evidence="15 17 19">
        <text>(6S)-NADHX + ADP = AMP + phosphate + NADH + H(+)</text>
        <dbReference type="Rhea" id="RHEA:32223"/>
        <dbReference type="ChEBI" id="CHEBI:15378"/>
        <dbReference type="ChEBI" id="CHEBI:43474"/>
        <dbReference type="ChEBI" id="CHEBI:57945"/>
        <dbReference type="ChEBI" id="CHEBI:64074"/>
        <dbReference type="ChEBI" id="CHEBI:456215"/>
        <dbReference type="ChEBI" id="CHEBI:456216"/>
        <dbReference type="EC" id="4.2.1.136"/>
    </reaction>
</comment>
<keyword evidence="9 18" id="KW-0630">Potassium</keyword>
<feature type="binding site" evidence="17">
    <location>
        <position position="465"/>
    </location>
    <ligand>
        <name>AMP</name>
        <dbReference type="ChEBI" id="CHEBI:456215"/>
    </ligand>
</feature>
<dbReference type="SUPFAM" id="SSF53613">
    <property type="entry name" value="Ribokinase-like"/>
    <property type="match status" value="1"/>
</dbReference>
<proteinExistence type="inferred from homology"/>
<gene>
    <name evidence="17" type="primary">nnrD</name>
    <name evidence="18" type="synonym">nnrE</name>
    <name evidence="22" type="ORF">GCM10023151_16720</name>
</gene>
<dbReference type="InterPro" id="IPR000631">
    <property type="entry name" value="CARKD"/>
</dbReference>
<comment type="cofactor">
    <cofactor evidence="17">
        <name>Mg(2+)</name>
        <dbReference type="ChEBI" id="CHEBI:18420"/>
    </cofactor>
</comment>
<dbReference type="EC" id="4.2.1.136" evidence="19"/>
<dbReference type="InterPro" id="IPR004443">
    <property type="entry name" value="YjeF_N_dom"/>
</dbReference>
<organism evidence="22 23">
    <name type="scientific">Kangiella marina</name>
    <dbReference type="NCBI Taxonomy" id="1079178"/>
    <lineage>
        <taxon>Bacteria</taxon>
        <taxon>Pseudomonadati</taxon>
        <taxon>Pseudomonadota</taxon>
        <taxon>Gammaproteobacteria</taxon>
        <taxon>Kangiellales</taxon>
        <taxon>Kangiellaceae</taxon>
        <taxon>Kangiella</taxon>
    </lineage>
</organism>
<feature type="domain" description="YjeF N-terminal" evidence="21">
    <location>
        <begin position="10"/>
        <end position="226"/>
    </location>
</feature>
<dbReference type="EC" id="5.1.99.6" evidence="19"/>
<evidence type="ECO:0000259" key="20">
    <source>
        <dbReference type="PROSITE" id="PS51383"/>
    </source>
</evidence>
<comment type="similarity">
    <text evidence="3 19">In the N-terminal section; belongs to the NnrE/AIBP family.</text>
</comment>
<comment type="similarity">
    <text evidence="4 19">In the C-terminal section; belongs to the NnrD/CARKD family.</text>
</comment>
<feature type="binding site" evidence="18">
    <location>
        <position position="167"/>
    </location>
    <ligand>
        <name>K(+)</name>
        <dbReference type="ChEBI" id="CHEBI:29103"/>
    </ligand>
</feature>
<feature type="binding site" evidence="18">
    <location>
        <position position="146"/>
    </location>
    <ligand>
        <name>(6S)-NADPHX</name>
        <dbReference type="ChEBI" id="CHEBI:64076"/>
    </ligand>
</feature>
<dbReference type="PROSITE" id="PS51383">
    <property type="entry name" value="YJEF_C_3"/>
    <property type="match status" value="1"/>
</dbReference>
<evidence type="ECO:0000256" key="2">
    <source>
        <dbReference type="ARBA" id="ARBA00000909"/>
    </source>
</evidence>
<dbReference type="PROSITE" id="PS51385">
    <property type="entry name" value="YJEF_N"/>
    <property type="match status" value="1"/>
</dbReference>
<feature type="binding site" evidence="18">
    <location>
        <begin position="135"/>
        <end position="141"/>
    </location>
    <ligand>
        <name>(6S)-NADPHX</name>
        <dbReference type="ChEBI" id="CHEBI:64076"/>
    </ligand>
</feature>
<feature type="binding site" evidence="17">
    <location>
        <position position="466"/>
    </location>
    <ligand>
        <name>(6S)-NADPHX</name>
        <dbReference type="ChEBI" id="CHEBI:64076"/>
    </ligand>
</feature>
<evidence type="ECO:0000256" key="17">
    <source>
        <dbReference type="HAMAP-Rule" id="MF_01965"/>
    </source>
</evidence>
<dbReference type="NCBIfam" id="TIGR00196">
    <property type="entry name" value="yjeF_cterm"/>
    <property type="match status" value="1"/>
</dbReference>
<dbReference type="InterPro" id="IPR029056">
    <property type="entry name" value="Ribokinase-like"/>
</dbReference>
<dbReference type="PANTHER" id="PTHR12592:SF0">
    <property type="entry name" value="ATP-DEPENDENT (S)-NAD(P)H-HYDRATE DEHYDRATASE"/>
    <property type="match status" value="1"/>
</dbReference>
<comment type="caution">
    <text evidence="22">The sequence shown here is derived from an EMBL/GenBank/DDBJ whole genome shotgun (WGS) entry which is preliminary data.</text>
</comment>
<evidence type="ECO:0000256" key="7">
    <source>
        <dbReference type="ARBA" id="ARBA00022840"/>
    </source>
</evidence>
<evidence type="ECO:0000313" key="23">
    <source>
        <dbReference type="Proteomes" id="UP001501011"/>
    </source>
</evidence>
<comment type="cofactor">
    <cofactor evidence="18 19">
        <name>K(+)</name>
        <dbReference type="ChEBI" id="CHEBI:29103"/>
    </cofactor>
    <text evidence="18 19">Binds 1 potassium ion per subunit.</text>
</comment>
<dbReference type="NCBIfam" id="TIGR00197">
    <property type="entry name" value="yjeF_nterm"/>
    <property type="match status" value="1"/>
</dbReference>
<name>A0ABP8ILK8_9GAMM</name>
<comment type="function">
    <text evidence="14 19">Bifunctional enzyme that catalyzes the epimerization of the S- and R-forms of NAD(P)HX and the dehydration of the S-form of NAD(P)HX at the expense of ADP, which is converted to AMP. This allows the repair of both epimers of NAD(P)HX, a damaged form of NAD(P)H that is a result of enzymatic or heat-dependent hydration.</text>
</comment>
<comment type="function">
    <text evidence="17">Catalyzes the dehydration of the S-form of NAD(P)HX at the expense of ADP, which is converted to AMP. Together with NAD(P)HX epimerase, which catalyzes the epimerization of the S- and R-forms, the enzyme allows the repair of both epimers of NAD(P)HX, a damaged form of NAD(P)H that is a result of enzymatic or heat-dependent hydration.</text>
</comment>
<evidence type="ECO:0000256" key="18">
    <source>
        <dbReference type="HAMAP-Rule" id="MF_01966"/>
    </source>
</evidence>
<keyword evidence="8 17" id="KW-0521">NADP</keyword>
<dbReference type="EMBL" id="BAABFV010000002">
    <property type="protein sequence ID" value="GAA4362493.1"/>
    <property type="molecule type" value="Genomic_DNA"/>
</dbReference>
<evidence type="ECO:0000256" key="11">
    <source>
        <dbReference type="ARBA" id="ARBA00023235"/>
    </source>
</evidence>
<dbReference type="PANTHER" id="PTHR12592">
    <property type="entry name" value="ATP-DEPENDENT (S)-NAD(P)H-HYDRATE DEHYDRATASE FAMILY MEMBER"/>
    <property type="match status" value="1"/>
</dbReference>
<sequence>MQPLFSVDSIKKIEQAFVKQQGIELYELMLRAGASAFERARRLWPQASHWLIATGAGNNAGDGLVVAKHALQAGFDVTLIALKPYAELRGDPKKAWQELLSMKKEPHQTFDILSVDDAEELDLSFAEVVIDALLGTGVDGELRDHYRLMIESLNSLEAPKLALDIPTGVYAESGNCAKYNGQDIAFKADATISFIALKTGQRLNQALEYQGQLYLDTLGVKNPLAFGEQATAWSVDSHHLRDKIPTRGKVGSKFDCGHALIVGGGQNLGGAAILSATAAIKSGSGLVSCWLHGDNQTAALSHCPEVMWQAYPESPVSNDFKRFQAVGFGPGLGRSEAAEQYFLSSMKCLYQLDIPCVLDADGLYWLAQHTSVELPAKCIMTPHAGEACRLLNAQQEDVFSSGRIEPQLSVDTAYVEQNRIHVARALAKKYSAICVLKGAGTVVSDGEQCFVLAGAHPAMMTAGLGDVLTGLMTSLIAQGAKLLDAALVATQLHYEAAVSVAGARQRGVLASEVINELVVWINQLERSVK</sequence>
<evidence type="ECO:0000256" key="13">
    <source>
        <dbReference type="ARBA" id="ARBA00023268"/>
    </source>
</evidence>
<dbReference type="HAMAP" id="MF_01965">
    <property type="entry name" value="NADHX_dehydratase"/>
    <property type="match status" value="1"/>
</dbReference>
<keyword evidence="5 18" id="KW-0479">Metal-binding</keyword>
<feature type="domain" description="YjeF C-terminal" evidence="20">
    <location>
        <begin position="236"/>
        <end position="524"/>
    </location>
</feature>
<evidence type="ECO:0000256" key="9">
    <source>
        <dbReference type="ARBA" id="ARBA00022958"/>
    </source>
</evidence>
<comment type="catalytic activity">
    <reaction evidence="2 18 19">
        <text>(6R)-NADPHX = (6S)-NADPHX</text>
        <dbReference type="Rhea" id="RHEA:32227"/>
        <dbReference type="ChEBI" id="CHEBI:64076"/>
        <dbReference type="ChEBI" id="CHEBI:64077"/>
        <dbReference type="EC" id="5.1.99.6"/>
    </reaction>
</comment>
<evidence type="ECO:0000256" key="19">
    <source>
        <dbReference type="PIRNR" id="PIRNR017184"/>
    </source>
</evidence>
<keyword evidence="13" id="KW-0511">Multifunctional enzyme</keyword>
<protein>
    <recommendedName>
        <fullName evidence="19">Bifunctional NAD(P)H-hydrate repair enzyme</fullName>
    </recommendedName>
    <alternativeName>
        <fullName evidence="19">Nicotinamide nucleotide repair protein</fullName>
    </alternativeName>
    <domain>
        <recommendedName>
            <fullName evidence="19">ADP-dependent (S)-NAD(P)H-hydrate dehydratase</fullName>
            <ecNumber evidence="19">4.2.1.136</ecNumber>
        </recommendedName>
        <alternativeName>
            <fullName evidence="19">ADP-dependent NAD(P)HX dehydratase</fullName>
        </alternativeName>
    </domain>
    <domain>
        <recommendedName>
            <fullName evidence="19">NAD(P)H-hydrate epimerase</fullName>
            <ecNumber evidence="19">5.1.99.6</ecNumber>
        </recommendedName>
    </domain>
</protein>
<evidence type="ECO:0000256" key="8">
    <source>
        <dbReference type="ARBA" id="ARBA00022857"/>
    </source>
</evidence>
<keyword evidence="7 17" id="KW-0067">ATP-binding</keyword>
<feature type="binding site" evidence="18">
    <location>
        <position position="164"/>
    </location>
    <ligand>
        <name>(6S)-NADPHX</name>
        <dbReference type="ChEBI" id="CHEBI:64076"/>
    </ligand>
</feature>
<dbReference type="CDD" id="cd01171">
    <property type="entry name" value="YXKO-related"/>
    <property type="match status" value="1"/>
</dbReference>
<dbReference type="PROSITE" id="PS01050">
    <property type="entry name" value="YJEF_C_2"/>
    <property type="match status" value="1"/>
</dbReference>
<dbReference type="Proteomes" id="UP001501011">
    <property type="component" value="Unassembled WGS sequence"/>
</dbReference>
<feature type="binding site" evidence="18">
    <location>
        <position position="131"/>
    </location>
    <ligand>
        <name>K(+)</name>
        <dbReference type="ChEBI" id="CHEBI:29103"/>
    </ligand>
</feature>
<evidence type="ECO:0000256" key="5">
    <source>
        <dbReference type="ARBA" id="ARBA00022723"/>
    </source>
</evidence>
<feature type="binding site" evidence="17">
    <location>
        <position position="271"/>
    </location>
    <ligand>
        <name>(6S)-NADPHX</name>
        <dbReference type="ChEBI" id="CHEBI:64076"/>
    </ligand>
</feature>
<keyword evidence="23" id="KW-1185">Reference proteome</keyword>
<evidence type="ECO:0000256" key="6">
    <source>
        <dbReference type="ARBA" id="ARBA00022741"/>
    </source>
</evidence>
<evidence type="ECO:0000256" key="14">
    <source>
        <dbReference type="ARBA" id="ARBA00025153"/>
    </source>
</evidence>
<feature type="binding site" evidence="17">
    <location>
        <position position="331"/>
    </location>
    <ligand>
        <name>(6S)-NADPHX</name>
        <dbReference type="ChEBI" id="CHEBI:64076"/>
    </ligand>
</feature>
<comment type="catalytic activity">
    <reaction evidence="16 17 19">
        <text>(6S)-NADPHX + ADP = AMP + phosphate + NADPH + H(+)</text>
        <dbReference type="Rhea" id="RHEA:32235"/>
        <dbReference type="ChEBI" id="CHEBI:15378"/>
        <dbReference type="ChEBI" id="CHEBI:43474"/>
        <dbReference type="ChEBI" id="CHEBI:57783"/>
        <dbReference type="ChEBI" id="CHEBI:64076"/>
        <dbReference type="ChEBI" id="CHEBI:456215"/>
        <dbReference type="ChEBI" id="CHEBI:456216"/>
        <dbReference type="EC" id="4.2.1.136"/>
    </reaction>
</comment>
<keyword evidence="10 17" id="KW-0520">NAD</keyword>
<dbReference type="SUPFAM" id="SSF64153">
    <property type="entry name" value="YjeF N-terminal domain-like"/>
    <property type="match status" value="1"/>
</dbReference>
<dbReference type="PIRSF" id="PIRSF017184">
    <property type="entry name" value="Nnr"/>
    <property type="match status" value="1"/>
</dbReference>
<evidence type="ECO:0000313" key="22">
    <source>
        <dbReference type="EMBL" id="GAA4362493.1"/>
    </source>
</evidence>
<dbReference type="HAMAP" id="MF_01966">
    <property type="entry name" value="NADHX_epimerase"/>
    <property type="match status" value="1"/>
</dbReference>
<dbReference type="Pfam" id="PF03853">
    <property type="entry name" value="YjeF_N"/>
    <property type="match status" value="1"/>
</dbReference>
<keyword evidence="11 18" id="KW-0413">Isomerase</keyword>
<comment type="function">
    <text evidence="18">Catalyzes the epimerization of the S- and R-forms of NAD(P)HX, a damaged form of NAD(P)H that is a result of enzymatic or heat-dependent hydration. This is a prerequisite for the S-specific NAD(P)H-hydrate dehydratase to allow the repair of both epimers of NAD(P)HX.</text>
</comment>
<dbReference type="Gene3D" id="3.40.1190.20">
    <property type="match status" value="1"/>
</dbReference>
<evidence type="ECO:0000256" key="12">
    <source>
        <dbReference type="ARBA" id="ARBA00023239"/>
    </source>
</evidence>
<dbReference type="Pfam" id="PF01256">
    <property type="entry name" value="Carb_kinase"/>
    <property type="match status" value="1"/>
</dbReference>
<evidence type="ECO:0000256" key="1">
    <source>
        <dbReference type="ARBA" id="ARBA00000013"/>
    </source>
</evidence>
<keyword evidence="12 17" id="KW-0456">Lyase</keyword>
<comment type="caution">
    <text evidence="18">Lacks conserved residue(s) required for the propagation of feature annotation.</text>
</comment>
<feature type="binding site" evidence="18">
    <location>
        <position position="59"/>
    </location>
    <ligand>
        <name>K(+)</name>
        <dbReference type="ChEBI" id="CHEBI:29103"/>
    </ligand>
</feature>
<comment type="catalytic activity">
    <reaction evidence="1 18 19">
        <text>(6R)-NADHX = (6S)-NADHX</text>
        <dbReference type="Rhea" id="RHEA:32215"/>
        <dbReference type="ChEBI" id="CHEBI:64074"/>
        <dbReference type="ChEBI" id="CHEBI:64075"/>
        <dbReference type="EC" id="5.1.99.6"/>
    </reaction>
</comment>
<dbReference type="Gene3D" id="3.40.50.10260">
    <property type="entry name" value="YjeF N-terminal domain"/>
    <property type="match status" value="1"/>
</dbReference>
<evidence type="ECO:0000259" key="21">
    <source>
        <dbReference type="PROSITE" id="PS51385"/>
    </source>
</evidence>
<comment type="similarity">
    <text evidence="17">Belongs to the NnrD/CARKD family.</text>
</comment>
<feature type="binding site" evidence="17">
    <location>
        <position position="383"/>
    </location>
    <ligand>
        <name>(6S)-NADPHX</name>
        <dbReference type="ChEBI" id="CHEBI:64076"/>
    </ligand>
</feature>
<accession>A0ABP8ILK8</accession>
<comment type="subunit">
    <text evidence="17">Homotetramer.</text>
</comment>
<dbReference type="InterPro" id="IPR030677">
    <property type="entry name" value="Nnr"/>
</dbReference>
<dbReference type="RefSeq" id="WP_345292775.1">
    <property type="nucleotide sequence ID" value="NZ_BAABFV010000002.1"/>
</dbReference>
<reference evidence="23" key="1">
    <citation type="journal article" date="2019" name="Int. J. Syst. Evol. Microbiol.">
        <title>The Global Catalogue of Microorganisms (GCM) 10K type strain sequencing project: providing services to taxonomists for standard genome sequencing and annotation.</title>
        <authorList>
            <consortium name="The Broad Institute Genomics Platform"/>
            <consortium name="The Broad Institute Genome Sequencing Center for Infectious Disease"/>
            <person name="Wu L."/>
            <person name="Ma J."/>
        </authorList>
    </citation>
    <scope>NUCLEOTIDE SEQUENCE [LARGE SCALE GENOMIC DNA]</scope>
    <source>
        <strain evidence="23">JCM 17728</strain>
    </source>
</reference>
<feature type="binding site" evidence="17">
    <location>
        <begin position="437"/>
        <end position="441"/>
    </location>
    <ligand>
        <name>AMP</name>
        <dbReference type="ChEBI" id="CHEBI:456215"/>
    </ligand>
</feature>
<evidence type="ECO:0000256" key="10">
    <source>
        <dbReference type="ARBA" id="ARBA00023027"/>
    </source>
</evidence>
<dbReference type="InterPro" id="IPR017953">
    <property type="entry name" value="Carbohydrate_kinase_pred_CS"/>
</dbReference>
<comment type="similarity">
    <text evidence="18">Belongs to the NnrE/AIBP family.</text>
</comment>
<keyword evidence="6 17" id="KW-0547">Nucleotide-binding</keyword>
<evidence type="ECO:0000256" key="16">
    <source>
        <dbReference type="ARBA" id="ARBA00049209"/>
    </source>
</evidence>